<proteinExistence type="predicted"/>
<keyword evidence="2" id="KW-1185">Reference proteome</keyword>
<dbReference type="EMBL" id="PKPP01006604">
    <property type="protein sequence ID" value="PWA55977.1"/>
    <property type="molecule type" value="Genomic_DNA"/>
</dbReference>
<protein>
    <recommendedName>
        <fullName evidence="3">Leucine-rich repeat domain, L domain-like protein</fullName>
    </recommendedName>
</protein>
<name>A0A2U1M404_ARTAN</name>
<evidence type="ECO:0000313" key="2">
    <source>
        <dbReference type="Proteomes" id="UP000245207"/>
    </source>
</evidence>
<dbReference type="SUPFAM" id="SSF52058">
    <property type="entry name" value="L domain-like"/>
    <property type="match status" value="1"/>
</dbReference>
<dbReference type="OrthoDB" id="1728322at2759"/>
<evidence type="ECO:0008006" key="3">
    <source>
        <dbReference type="Google" id="ProtNLM"/>
    </source>
</evidence>
<dbReference type="Proteomes" id="UP000245207">
    <property type="component" value="Unassembled WGS sequence"/>
</dbReference>
<dbReference type="AlphaFoldDB" id="A0A2U1M404"/>
<sequence length="304" mass="33962">MTNLPNSFLKLKNLPHFDIRKTPLLNMPLGINELKSLQTLSRIIIGGENGYEINRQRFKKIYAGKYPFWVEKGAKFKSCVRGKLFAKEAYGVRGVDGLKVVGLELLGWEAWSSDFGDVLPCLQEHVIRYCPNLAEVSLGALPSLRDLTLDGCGNVVLRTLIQGLGGVLKYLEAVKELGLRECNEVRYLWKSEANASKVLLTIRKLLIHCCDNLVRLGDKEDDLDDNCRSNLLTSLGTLSVFSCKSMERCTCPNNIDTLDVSYCSSVRTISFPTGGWHKLLEKEFVGANINTRSGMSLLEDVCHV</sequence>
<reference evidence="1 2" key="1">
    <citation type="journal article" date="2018" name="Mol. Plant">
        <title>The genome of Artemisia annua provides insight into the evolution of Asteraceae family and artemisinin biosynthesis.</title>
        <authorList>
            <person name="Shen Q."/>
            <person name="Zhang L."/>
            <person name="Liao Z."/>
            <person name="Wang S."/>
            <person name="Yan T."/>
            <person name="Shi P."/>
            <person name="Liu M."/>
            <person name="Fu X."/>
            <person name="Pan Q."/>
            <person name="Wang Y."/>
            <person name="Lv Z."/>
            <person name="Lu X."/>
            <person name="Zhang F."/>
            <person name="Jiang W."/>
            <person name="Ma Y."/>
            <person name="Chen M."/>
            <person name="Hao X."/>
            <person name="Li L."/>
            <person name="Tang Y."/>
            <person name="Lv G."/>
            <person name="Zhou Y."/>
            <person name="Sun X."/>
            <person name="Brodelius P.E."/>
            <person name="Rose J.K.C."/>
            <person name="Tang K."/>
        </authorList>
    </citation>
    <scope>NUCLEOTIDE SEQUENCE [LARGE SCALE GENOMIC DNA]</scope>
    <source>
        <strain evidence="2">cv. Huhao1</strain>
        <tissue evidence="1">Leaf</tissue>
    </source>
</reference>
<dbReference type="PANTHER" id="PTHR47186:SF33">
    <property type="entry name" value="NB-ARC DOMAIN-CONTAINING PROTEIN"/>
    <property type="match status" value="1"/>
</dbReference>
<gene>
    <name evidence="1" type="ORF">CTI12_AA421390</name>
</gene>
<dbReference type="PANTHER" id="PTHR47186">
    <property type="entry name" value="LEUCINE-RICH REPEAT-CONTAINING PROTEIN 57"/>
    <property type="match status" value="1"/>
</dbReference>
<comment type="caution">
    <text evidence="1">The sequence shown here is derived from an EMBL/GenBank/DDBJ whole genome shotgun (WGS) entry which is preliminary data.</text>
</comment>
<evidence type="ECO:0000313" key="1">
    <source>
        <dbReference type="EMBL" id="PWA55977.1"/>
    </source>
</evidence>
<dbReference type="InterPro" id="IPR032675">
    <property type="entry name" value="LRR_dom_sf"/>
</dbReference>
<dbReference type="Gene3D" id="3.80.10.10">
    <property type="entry name" value="Ribonuclease Inhibitor"/>
    <property type="match status" value="1"/>
</dbReference>
<organism evidence="1 2">
    <name type="scientific">Artemisia annua</name>
    <name type="common">Sweet wormwood</name>
    <dbReference type="NCBI Taxonomy" id="35608"/>
    <lineage>
        <taxon>Eukaryota</taxon>
        <taxon>Viridiplantae</taxon>
        <taxon>Streptophyta</taxon>
        <taxon>Embryophyta</taxon>
        <taxon>Tracheophyta</taxon>
        <taxon>Spermatophyta</taxon>
        <taxon>Magnoliopsida</taxon>
        <taxon>eudicotyledons</taxon>
        <taxon>Gunneridae</taxon>
        <taxon>Pentapetalae</taxon>
        <taxon>asterids</taxon>
        <taxon>campanulids</taxon>
        <taxon>Asterales</taxon>
        <taxon>Asteraceae</taxon>
        <taxon>Asteroideae</taxon>
        <taxon>Anthemideae</taxon>
        <taxon>Artemisiinae</taxon>
        <taxon>Artemisia</taxon>
    </lineage>
</organism>
<accession>A0A2U1M404</accession>